<evidence type="ECO:0000313" key="11">
    <source>
        <dbReference type="EMBL" id="KZZ94679.1"/>
    </source>
</evidence>
<keyword evidence="12" id="KW-1185">Reference proteome</keyword>
<name>A0A168B1Z7_9EURO</name>
<evidence type="ECO:0000256" key="6">
    <source>
        <dbReference type="ARBA" id="ARBA00023163"/>
    </source>
</evidence>
<feature type="coiled-coil region" evidence="8">
    <location>
        <begin position="268"/>
        <end position="300"/>
    </location>
</feature>
<keyword evidence="5" id="KW-0805">Transcription regulation</keyword>
<keyword evidence="11" id="KW-0808">Transferase</keyword>
<dbReference type="Gene3D" id="1.10.10.60">
    <property type="entry name" value="Homeodomain-like"/>
    <property type="match status" value="1"/>
</dbReference>
<feature type="compositionally biased region" description="Basic and acidic residues" evidence="9">
    <location>
        <begin position="526"/>
        <end position="535"/>
    </location>
</feature>
<gene>
    <name evidence="11" type="ORF">AAP_01979</name>
</gene>
<dbReference type="GO" id="GO:0006281">
    <property type="term" value="P:DNA repair"/>
    <property type="evidence" value="ECO:0007669"/>
    <property type="project" value="InterPro"/>
</dbReference>
<dbReference type="GO" id="GO:0006338">
    <property type="term" value="P:chromatin remodeling"/>
    <property type="evidence" value="ECO:0007669"/>
    <property type="project" value="InterPro"/>
</dbReference>
<dbReference type="Proteomes" id="UP000242877">
    <property type="component" value="Unassembled WGS sequence"/>
</dbReference>
<dbReference type="GO" id="GO:0035267">
    <property type="term" value="C:NuA4 histone acetyltransferase complex"/>
    <property type="evidence" value="ECO:0007669"/>
    <property type="project" value="InterPro"/>
</dbReference>
<comment type="subcellular location">
    <subcellularLocation>
        <location evidence="1">Nucleus</location>
    </subcellularLocation>
</comment>
<dbReference type="VEuPathDB" id="FungiDB:AAP_01979"/>
<dbReference type="EMBL" id="AZGZ01000006">
    <property type="protein sequence ID" value="KZZ94679.1"/>
    <property type="molecule type" value="Genomic_DNA"/>
</dbReference>
<feature type="compositionally biased region" description="Polar residues" evidence="9">
    <location>
        <begin position="193"/>
        <end position="203"/>
    </location>
</feature>
<dbReference type="Pfam" id="PF16282">
    <property type="entry name" value="SANT_DAMP1_like"/>
    <property type="match status" value="1"/>
</dbReference>
<feature type="compositionally biased region" description="Basic and acidic residues" evidence="9">
    <location>
        <begin position="546"/>
        <end position="561"/>
    </location>
</feature>
<dbReference type="GO" id="GO:0000122">
    <property type="term" value="P:negative regulation of transcription by RNA polymerase II"/>
    <property type="evidence" value="ECO:0007669"/>
    <property type="project" value="TreeGrafter"/>
</dbReference>
<proteinExistence type="inferred from homology"/>
<feature type="compositionally biased region" description="Polar residues" evidence="9">
    <location>
        <begin position="585"/>
        <end position="595"/>
    </location>
</feature>
<reference evidence="11 12" key="1">
    <citation type="journal article" date="2016" name="Genome Biol. Evol.">
        <title>Divergent and convergent evolution of fungal pathogenicity.</title>
        <authorList>
            <person name="Shang Y."/>
            <person name="Xiao G."/>
            <person name="Zheng P."/>
            <person name="Cen K."/>
            <person name="Zhan S."/>
            <person name="Wang C."/>
        </authorList>
    </citation>
    <scope>NUCLEOTIDE SEQUENCE [LARGE SCALE GENOMIC DNA]</scope>
    <source>
        <strain evidence="11 12">ARSEF 7405</strain>
    </source>
</reference>
<keyword evidence="7" id="KW-0539">Nucleus</keyword>
<sequence>MAAAQDVRDMLDLPADTGASRPAKKQKVVEKRPEGITRELFALLGERAPPIAINENKYKGRRKWMSKLKVRPWEMAPFENDARPDGLVLRHWQRKKAPPAPAPAPAPAQETASDATERIQTAPPEEPYAFAKYNVRGQFPDQYTDEQYEKFLQSEAWSREETDYLMDLVKEFDLRWIVIADRYEWSPKKKASGNGTAEATTDSDVPMKTEDEESSSLTEAPRRRTMEDLKSRYYFVAATMLALAHPPADMSEVEFDIHEKMMHYNPEYERKRKELAEAQLNRSKEEVNEETLLLEELKRIVMNERQFIEDRKELYARLEAPPVNLNVPAYNTSQSLNNLLHGLLNADKSKKRRAHLGQESLASPVSPLVPPSQPQSARDSKPPETPSTATAPQTTATTTTATETKHSKKTASISAPPPPPPQPQIKQLTPAEEAKFGVSHHERLTSGVHFRNDKAVKMTQAKSNIQTQKLAAALTELEIPPRLVMPTGKVVKEFEKLIQQVNLLLDARKVADKVESEIRILEAAKAEREKREKEAAAAAASAEGEGQEKEGEQPVTERQREGQGQGQEAPPAVSASPAGKAGNKRSASVMSTSSDKAGGNKRPKKQ</sequence>
<feature type="compositionally biased region" description="Low complexity" evidence="9">
    <location>
        <begin position="386"/>
        <end position="402"/>
    </location>
</feature>
<organism evidence="11 12">
    <name type="scientific">Ascosphaera apis ARSEF 7405</name>
    <dbReference type="NCBI Taxonomy" id="392613"/>
    <lineage>
        <taxon>Eukaryota</taxon>
        <taxon>Fungi</taxon>
        <taxon>Dikarya</taxon>
        <taxon>Ascomycota</taxon>
        <taxon>Pezizomycotina</taxon>
        <taxon>Eurotiomycetes</taxon>
        <taxon>Eurotiomycetidae</taxon>
        <taxon>Onygenales</taxon>
        <taxon>Ascosphaeraceae</taxon>
        <taxon>Ascosphaera</taxon>
    </lineage>
</organism>
<evidence type="ECO:0000256" key="5">
    <source>
        <dbReference type="ARBA" id="ARBA00023015"/>
    </source>
</evidence>
<evidence type="ECO:0000256" key="2">
    <source>
        <dbReference type="ARBA" id="ARBA00006918"/>
    </source>
</evidence>
<dbReference type="GO" id="GO:0008168">
    <property type="term" value="F:methyltransferase activity"/>
    <property type="evidence" value="ECO:0007669"/>
    <property type="project" value="UniProtKB-KW"/>
</dbReference>
<feature type="compositionally biased region" description="Basic and acidic residues" evidence="9">
    <location>
        <begin position="1"/>
        <end position="11"/>
    </location>
</feature>
<keyword evidence="6" id="KW-0804">Transcription</keyword>
<dbReference type="AlphaFoldDB" id="A0A168B1Z7"/>
<evidence type="ECO:0000256" key="4">
    <source>
        <dbReference type="ARBA" id="ARBA00022853"/>
    </source>
</evidence>
<dbReference type="InterPro" id="IPR027109">
    <property type="entry name" value="Swc4/Dmap1"/>
</dbReference>
<evidence type="ECO:0000256" key="7">
    <source>
        <dbReference type="ARBA" id="ARBA00023242"/>
    </source>
</evidence>
<comment type="similarity">
    <text evidence="2">Belongs to the SWC4 family.</text>
</comment>
<dbReference type="OrthoDB" id="19740at2759"/>
<dbReference type="GO" id="GO:0003714">
    <property type="term" value="F:transcription corepressor activity"/>
    <property type="evidence" value="ECO:0007669"/>
    <property type="project" value="TreeGrafter"/>
</dbReference>
<evidence type="ECO:0000256" key="8">
    <source>
        <dbReference type="SAM" id="Coils"/>
    </source>
</evidence>
<dbReference type="GO" id="GO:0032259">
    <property type="term" value="P:methylation"/>
    <property type="evidence" value="ECO:0007669"/>
    <property type="project" value="UniProtKB-KW"/>
</dbReference>
<dbReference type="PANTHER" id="PTHR12855:SF10">
    <property type="entry name" value="DNA METHYLTRANSFERASE 1-ASSOCIATED PROTEIN 1"/>
    <property type="match status" value="1"/>
</dbReference>
<evidence type="ECO:0000256" key="3">
    <source>
        <dbReference type="ARBA" id="ARBA00019132"/>
    </source>
</evidence>
<evidence type="ECO:0000256" key="9">
    <source>
        <dbReference type="SAM" id="MobiDB-lite"/>
    </source>
</evidence>
<feature type="region of interest" description="Disordered" evidence="9">
    <location>
        <begin position="1"/>
        <end position="31"/>
    </location>
</feature>
<evidence type="ECO:0000256" key="1">
    <source>
        <dbReference type="ARBA" id="ARBA00004123"/>
    </source>
</evidence>
<accession>A0A168B1Z7</accession>
<keyword evidence="11" id="KW-0489">Methyltransferase</keyword>
<feature type="region of interest" description="Disordered" evidence="9">
    <location>
        <begin position="351"/>
        <end position="426"/>
    </location>
</feature>
<feature type="region of interest" description="Disordered" evidence="9">
    <location>
        <begin position="93"/>
        <end position="118"/>
    </location>
</feature>
<evidence type="ECO:0000313" key="12">
    <source>
        <dbReference type="Proteomes" id="UP000242877"/>
    </source>
</evidence>
<evidence type="ECO:0000259" key="10">
    <source>
        <dbReference type="Pfam" id="PF16282"/>
    </source>
</evidence>
<protein>
    <recommendedName>
        <fullName evidence="3">SWR1-complex protein 4</fullName>
    </recommendedName>
</protein>
<feature type="region of interest" description="Disordered" evidence="9">
    <location>
        <begin position="526"/>
        <end position="606"/>
    </location>
</feature>
<feature type="domain" description="DAMP1 SANT/Myb-like" evidence="10">
    <location>
        <begin position="128"/>
        <end position="240"/>
    </location>
</feature>
<comment type="caution">
    <text evidence="11">The sequence shown here is derived from an EMBL/GenBank/DDBJ whole genome shotgun (WGS) entry which is preliminary data.</text>
</comment>
<feature type="region of interest" description="Disordered" evidence="9">
    <location>
        <begin position="188"/>
        <end position="223"/>
    </location>
</feature>
<keyword evidence="4" id="KW-0156">Chromatin regulator</keyword>
<dbReference type="GO" id="GO:0000812">
    <property type="term" value="C:Swr1 complex"/>
    <property type="evidence" value="ECO:0007669"/>
    <property type="project" value="TreeGrafter"/>
</dbReference>
<keyword evidence="8" id="KW-0175">Coiled coil</keyword>
<dbReference type="InterPro" id="IPR032563">
    <property type="entry name" value="DAMP1_SANT-like"/>
</dbReference>
<dbReference type="PANTHER" id="PTHR12855">
    <property type="entry name" value="DNA METHYLTRANSFERASE 1-ASSOCIATED PROTEIN 1 FAMILY MEMBER"/>
    <property type="match status" value="1"/>
</dbReference>